<organism evidence="2 3">
    <name type="scientific">Blastomyces silverae</name>
    <dbReference type="NCBI Taxonomy" id="2060906"/>
    <lineage>
        <taxon>Eukaryota</taxon>
        <taxon>Fungi</taxon>
        <taxon>Dikarya</taxon>
        <taxon>Ascomycota</taxon>
        <taxon>Pezizomycotina</taxon>
        <taxon>Eurotiomycetes</taxon>
        <taxon>Eurotiomycetidae</taxon>
        <taxon>Onygenales</taxon>
        <taxon>Ajellomycetaceae</taxon>
        <taxon>Blastomyces</taxon>
    </lineage>
</organism>
<evidence type="ECO:0000256" key="1">
    <source>
        <dbReference type="SAM" id="Phobius"/>
    </source>
</evidence>
<evidence type="ECO:0000313" key="2">
    <source>
        <dbReference type="EMBL" id="KLJ07045.1"/>
    </source>
</evidence>
<protein>
    <submittedName>
        <fullName evidence="2">Uncharacterized protein</fullName>
    </submittedName>
</protein>
<evidence type="ECO:0000313" key="3">
    <source>
        <dbReference type="Proteomes" id="UP000053573"/>
    </source>
</evidence>
<keyword evidence="3" id="KW-1185">Reference proteome</keyword>
<keyword evidence="1" id="KW-0472">Membrane</keyword>
<feature type="transmembrane region" description="Helical" evidence="1">
    <location>
        <begin position="18"/>
        <end position="35"/>
    </location>
</feature>
<feature type="non-terminal residue" evidence="2">
    <location>
        <position position="51"/>
    </location>
</feature>
<feature type="non-terminal residue" evidence="2">
    <location>
        <position position="1"/>
    </location>
</feature>
<dbReference type="AlphaFoldDB" id="A0A0H1B6N2"/>
<name>A0A0H1B6N2_9EURO</name>
<keyword evidence="1" id="KW-0812">Transmembrane</keyword>
<reference evidence="3" key="1">
    <citation type="journal article" date="2015" name="PLoS Genet.">
        <title>The dynamic genome and transcriptome of the human fungal pathogen Blastomyces and close relative Emmonsia.</title>
        <authorList>
            <person name="Munoz J.F."/>
            <person name="Gauthier G.M."/>
            <person name="Desjardins C.A."/>
            <person name="Gallo J.E."/>
            <person name="Holder J."/>
            <person name="Sullivan T.D."/>
            <person name="Marty A.J."/>
            <person name="Carmen J.C."/>
            <person name="Chen Z."/>
            <person name="Ding L."/>
            <person name="Gujja S."/>
            <person name="Magrini V."/>
            <person name="Misas E."/>
            <person name="Mitreva M."/>
            <person name="Priest M."/>
            <person name="Saif S."/>
            <person name="Whiston E.A."/>
            <person name="Young S."/>
            <person name="Zeng Q."/>
            <person name="Goldman W.E."/>
            <person name="Mardis E.R."/>
            <person name="Taylor J.W."/>
            <person name="McEwen J.G."/>
            <person name="Clay O.K."/>
            <person name="Klein B.S."/>
            <person name="Cuomo C.A."/>
        </authorList>
    </citation>
    <scope>NUCLEOTIDE SEQUENCE [LARGE SCALE GENOMIC DNA]</scope>
    <source>
        <strain evidence="3">UAMH 139</strain>
    </source>
</reference>
<keyword evidence="1" id="KW-1133">Transmembrane helix</keyword>
<proteinExistence type="predicted"/>
<gene>
    <name evidence="2" type="ORF">EMPG_17465</name>
</gene>
<accession>A0A0H1B6N2</accession>
<dbReference type="Proteomes" id="UP000053573">
    <property type="component" value="Unassembled WGS sequence"/>
</dbReference>
<dbReference type="EMBL" id="LDEV01002926">
    <property type="protein sequence ID" value="KLJ07045.1"/>
    <property type="molecule type" value="Genomic_DNA"/>
</dbReference>
<comment type="caution">
    <text evidence="2">The sequence shown here is derived from an EMBL/GenBank/DDBJ whole genome shotgun (WGS) entry which is preliminary data.</text>
</comment>
<sequence length="51" mass="5836">FRWLQRAAPNTLSAAQPHIGQLLCIFLALVGYSWLHSRREIDRRAESALMA</sequence>